<evidence type="ECO:0000256" key="4">
    <source>
        <dbReference type="ARBA" id="ARBA00022432"/>
    </source>
</evidence>
<keyword evidence="6 8" id="KW-0413">Isomerase</keyword>
<comment type="catalytic activity">
    <reaction evidence="7 8">
        <text>alpha-D-glucose 6-phosphate = beta-D-fructose 6-phosphate</text>
        <dbReference type="Rhea" id="RHEA:11816"/>
        <dbReference type="ChEBI" id="CHEBI:57634"/>
        <dbReference type="ChEBI" id="CHEBI:58225"/>
        <dbReference type="EC" id="5.3.1.9"/>
    </reaction>
</comment>
<dbReference type="Gene3D" id="1.10.1390.10">
    <property type="match status" value="1"/>
</dbReference>
<dbReference type="AlphaFoldDB" id="A0ABD3M6J4"/>
<evidence type="ECO:0000256" key="2">
    <source>
        <dbReference type="ARBA" id="ARBA00006604"/>
    </source>
</evidence>
<dbReference type="GO" id="GO:0006096">
    <property type="term" value="P:glycolytic process"/>
    <property type="evidence" value="ECO:0007669"/>
    <property type="project" value="UniProtKB-KW"/>
</dbReference>
<dbReference type="InterPro" id="IPR035482">
    <property type="entry name" value="SIS_PGI_2"/>
</dbReference>
<keyword evidence="10" id="KW-0732">Signal</keyword>
<reference evidence="11 12" key="1">
    <citation type="submission" date="2024-10" db="EMBL/GenBank/DDBJ databases">
        <title>Updated reference genomes for cyclostephanoid diatoms.</title>
        <authorList>
            <person name="Roberts W.R."/>
            <person name="Alverson A.J."/>
        </authorList>
    </citation>
    <scope>NUCLEOTIDE SEQUENCE [LARGE SCALE GENOMIC DNA]</scope>
    <source>
        <strain evidence="11 12">AJA232-27</strain>
    </source>
</reference>
<evidence type="ECO:0000313" key="11">
    <source>
        <dbReference type="EMBL" id="KAL3759654.1"/>
    </source>
</evidence>
<dbReference type="EMBL" id="JALLBG020000199">
    <property type="protein sequence ID" value="KAL3759654.1"/>
    <property type="molecule type" value="Genomic_DNA"/>
</dbReference>
<dbReference type="FunFam" id="3.40.50.10490:FF:000048">
    <property type="entry name" value="Glucose-6-phosphate isomerase"/>
    <property type="match status" value="1"/>
</dbReference>
<evidence type="ECO:0000256" key="5">
    <source>
        <dbReference type="ARBA" id="ARBA00023152"/>
    </source>
</evidence>
<keyword evidence="12" id="KW-1185">Reference proteome</keyword>
<organism evidence="11 12">
    <name type="scientific">Discostella pseudostelligera</name>
    <dbReference type="NCBI Taxonomy" id="259834"/>
    <lineage>
        <taxon>Eukaryota</taxon>
        <taxon>Sar</taxon>
        <taxon>Stramenopiles</taxon>
        <taxon>Ochrophyta</taxon>
        <taxon>Bacillariophyta</taxon>
        <taxon>Coscinodiscophyceae</taxon>
        <taxon>Thalassiosirophycidae</taxon>
        <taxon>Stephanodiscales</taxon>
        <taxon>Stephanodiscaceae</taxon>
        <taxon>Discostella</taxon>
    </lineage>
</organism>
<comment type="similarity">
    <text evidence="2 8">Belongs to the GPI family.</text>
</comment>
<comment type="caution">
    <text evidence="11">The sequence shown here is derived from an EMBL/GenBank/DDBJ whole genome shotgun (WGS) entry which is preliminary data.</text>
</comment>
<feature type="region of interest" description="Disordered" evidence="9">
    <location>
        <begin position="53"/>
        <end position="85"/>
    </location>
</feature>
<dbReference type="InterPro" id="IPR018189">
    <property type="entry name" value="Phosphoglucose_isomerase_CS"/>
</dbReference>
<dbReference type="PRINTS" id="PR00662">
    <property type="entry name" value="G6PISOMERASE"/>
</dbReference>
<dbReference type="GO" id="GO:0004347">
    <property type="term" value="F:glucose-6-phosphate isomerase activity"/>
    <property type="evidence" value="ECO:0007669"/>
    <property type="project" value="UniProtKB-EC"/>
</dbReference>
<evidence type="ECO:0000256" key="8">
    <source>
        <dbReference type="RuleBase" id="RU000612"/>
    </source>
</evidence>
<protein>
    <recommendedName>
        <fullName evidence="3 8">Glucose-6-phosphate isomerase</fullName>
        <ecNumber evidence="3 8">5.3.1.9</ecNumber>
    </recommendedName>
</protein>
<dbReference type="Pfam" id="PF00342">
    <property type="entry name" value="PGI"/>
    <property type="match status" value="1"/>
</dbReference>
<dbReference type="Proteomes" id="UP001530293">
    <property type="component" value="Unassembled WGS sequence"/>
</dbReference>
<feature type="chain" id="PRO_5044843136" description="Glucose-6-phosphate isomerase" evidence="10">
    <location>
        <begin position="24"/>
        <end position="749"/>
    </location>
</feature>
<evidence type="ECO:0000256" key="7">
    <source>
        <dbReference type="ARBA" id="ARBA00029321"/>
    </source>
</evidence>
<name>A0ABD3M6J4_9STRA</name>
<dbReference type="PROSITE" id="PS00765">
    <property type="entry name" value="P_GLUCOSE_ISOMERASE_1"/>
    <property type="match status" value="1"/>
</dbReference>
<dbReference type="PROSITE" id="PS51463">
    <property type="entry name" value="P_GLUCOSE_ISOMERASE_3"/>
    <property type="match status" value="1"/>
</dbReference>
<dbReference type="HAMAP" id="MF_00473">
    <property type="entry name" value="G6P_isomerase"/>
    <property type="match status" value="1"/>
</dbReference>
<evidence type="ECO:0000256" key="3">
    <source>
        <dbReference type="ARBA" id="ARBA00011952"/>
    </source>
</evidence>
<dbReference type="PANTHER" id="PTHR11469:SF1">
    <property type="entry name" value="GLUCOSE-6-PHOSPHATE ISOMERASE"/>
    <property type="match status" value="1"/>
</dbReference>
<dbReference type="EC" id="5.3.1.9" evidence="3 8"/>
<dbReference type="GO" id="GO:0006094">
    <property type="term" value="P:gluconeogenesis"/>
    <property type="evidence" value="ECO:0007669"/>
    <property type="project" value="UniProtKB-KW"/>
</dbReference>
<proteinExistence type="inferred from homology"/>
<dbReference type="FunFam" id="3.40.50.10490:FF:000031">
    <property type="entry name" value="Glucose-6-phosphate isomerase"/>
    <property type="match status" value="1"/>
</dbReference>
<dbReference type="CDD" id="cd05015">
    <property type="entry name" value="SIS_PGI_1"/>
    <property type="match status" value="1"/>
</dbReference>
<accession>A0ABD3M6J4</accession>
<dbReference type="InterPro" id="IPR001672">
    <property type="entry name" value="G6P_Isomerase"/>
</dbReference>
<dbReference type="SUPFAM" id="SSF53697">
    <property type="entry name" value="SIS domain"/>
    <property type="match status" value="1"/>
</dbReference>
<dbReference type="NCBIfam" id="NF001211">
    <property type="entry name" value="PRK00179.1"/>
    <property type="match status" value="1"/>
</dbReference>
<dbReference type="InterPro" id="IPR035476">
    <property type="entry name" value="SIS_PGI_1"/>
</dbReference>
<dbReference type="InterPro" id="IPR023096">
    <property type="entry name" value="G6P_Isomerase_C"/>
</dbReference>
<dbReference type="Gene3D" id="3.40.50.10490">
    <property type="entry name" value="Glucose-6-phosphate isomerase like protein, domain 1"/>
    <property type="match status" value="2"/>
</dbReference>
<keyword evidence="4 8" id="KW-0312">Gluconeogenesis</keyword>
<evidence type="ECO:0000313" key="12">
    <source>
        <dbReference type="Proteomes" id="UP001530293"/>
    </source>
</evidence>
<keyword evidence="5 8" id="KW-0324">Glycolysis</keyword>
<dbReference type="InterPro" id="IPR046348">
    <property type="entry name" value="SIS_dom_sf"/>
</dbReference>
<dbReference type="PANTHER" id="PTHR11469">
    <property type="entry name" value="GLUCOSE-6-PHOSPHATE ISOMERASE"/>
    <property type="match status" value="1"/>
</dbReference>
<dbReference type="PROSITE" id="PS00174">
    <property type="entry name" value="P_GLUCOSE_ISOMERASE_2"/>
    <property type="match status" value="1"/>
</dbReference>
<comment type="pathway">
    <text evidence="1 8">Carbohydrate degradation; glycolysis; D-glyceraldehyde 3-phosphate and glycerone phosphate from D-glucose: step 2/4.</text>
</comment>
<feature type="compositionally biased region" description="Basic residues" evidence="9">
    <location>
        <begin position="63"/>
        <end position="75"/>
    </location>
</feature>
<dbReference type="CDD" id="cd05016">
    <property type="entry name" value="SIS_PGI_2"/>
    <property type="match status" value="1"/>
</dbReference>
<evidence type="ECO:0000256" key="6">
    <source>
        <dbReference type="ARBA" id="ARBA00023235"/>
    </source>
</evidence>
<feature type="signal peptide" evidence="10">
    <location>
        <begin position="1"/>
        <end position="23"/>
    </location>
</feature>
<evidence type="ECO:0000256" key="9">
    <source>
        <dbReference type="SAM" id="MobiDB-lite"/>
    </source>
</evidence>
<evidence type="ECO:0000256" key="10">
    <source>
        <dbReference type="SAM" id="SignalP"/>
    </source>
</evidence>
<sequence length="749" mass="83592">MSSFMHVVFLAAILAQHQIGVHSFISPQPTIPVLGRSLPPSVVSSNVVHCRTSSSSSSSSCLRMKKNRGERKRTTKIMSKDGSSEDSAQIAAAVEQLQIQLESTDPSSELDDIAHHNYPKVILQADKLGRSAHAQILRILPKPKPLVSSTPEWKRLQRHAVENIQSMHLRDMLQDTERCHSMYAEHDGVYFDYSRQQATLETMDLLYDLANKQELMPRIRGMFNGEKINFTEDRAVLHTALRASKDQAGTVFVDGMDAIAEVHEVLDQIKKFTEAFRSGQITGYTGKRMRNIVSVGIGGSYLGPEFLHEVLKTEATGINSSLGYSLRFLANVDPVDVERTCADLDPEETLIIVVSKTFTTAETMLNARTMRQWLWDFMGDDIDVVRKHVVACSSISATENVKAFGVDTDKYFFRFWDWVGGRYSVCGAAGAVPISLLYGFDLFEKFLEGARSMDQHFLNAPMNKNIPVIMGLLGVWNSSFMGYNSRALIPYAQALLRLPAHIQQLDMESNGKRINRFGVEIDYPVGEVDFGEPGTNSQHSFFQLIHQGQTIPVDFLGFVQSQHDLLMDNEKLSSHDELMANFFAQPDALANGKTAEEVRAEGCPEELVLHKVFDGNRPSSSLLFPQLSAYVTGQILSLYEHRTAVQGFIWDLNSFDQWGVELGKKLALDVKEHLMEARNNEVGDHEIIADNPATSRIMNYYVKNSRDAVRGGGSSNPVVTSATSVTRKTHKDFFPPQIHDLGGHSGRLS</sequence>
<evidence type="ECO:0000256" key="1">
    <source>
        <dbReference type="ARBA" id="ARBA00004926"/>
    </source>
</evidence>
<gene>
    <name evidence="11" type="ORF">ACHAWU_009801</name>
</gene>